<feature type="compositionally biased region" description="Polar residues" evidence="1">
    <location>
        <begin position="198"/>
        <end position="220"/>
    </location>
</feature>
<name>A0ABR3ENC8_9AGAR</name>
<accession>A0ABR3ENC8</accession>
<feature type="region of interest" description="Disordered" evidence="1">
    <location>
        <begin position="179"/>
        <end position="220"/>
    </location>
</feature>
<evidence type="ECO:0000313" key="3">
    <source>
        <dbReference type="Proteomes" id="UP001465976"/>
    </source>
</evidence>
<sequence>MSRPTPSKHPTMSIVAGFPKDLTALSAIFDKVSPVSLSKHQDIQLEISNLIAIPSSRPYPFPDPTIEHHFVNDKCSLSFTYLFERPVDGLAQFNGKILSGVNCEAKKVFGVKIGARTLRGHCRENYWISLYHAVLPPCNPDTSSVTRLAVTMDSKSRLVLVSYSFRPIKDWPLHVQSWPAPSRGIQPPPTSSRVPKHQLSSLRSPSPVAQQEGRSTCTTNTGSRAAYVDAILATLQPHAPEGVDFVINPEPSQRGLVNVYCGNTYHPTILGDVDSETVVSPGQGVSIYIANTFVIPSMRQTS</sequence>
<gene>
    <name evidence="2" type="ORF">V5O48_017722</name>
</gene>
<proteinExistence type="predicted"/>
<keyword evidence="3" id="KW-1185">Reference proteome</keyword>
<reference evidence="2 3" key="1">
    <citation type="submission" date="2024-02" db="EMBL/GenBank/DDBJ databases">
        <title>A draft genome for the cacao thread blight pathogen Marasmius crinis-equi.</title>
        <authorList>
            <person name="Cohen S.P."/>
            <person name="Baruah I.K."/>
            <person name="Amoako-Attah I."/>
            <person name="Bukari Y."/>
            <person name="Meinhardt L.W."/>
            <person name="Bailey B.A."/>
        </authorList>
    </citation>
    <scope>NUCLEOTIDE SEQUENCE [LARGE SCALE GENOMIC DNA]</scope>
    <source>
        <strain evidence="2 3">GH-76</strain>
    </source>
</reference>
<organism evidence="2 3">
    <name type="scientific">Marasmius crinis-equi</name>
    <dbReference type="NCBI Taxonomy" id="585013"/>
    <lineage>
        <taxon>Eukaryota</taxon>
        <taxon>Fungi</taxon>
        <taxon>Dikarya</taxon>
        <taxon>Basidiomycota</taxon>
        <taxon>Agaricomycotina</taxon>
        <taxon>Agaricomycetes</taxon>
        <taxon>Agaricomycetidae</taxon>
        <taxon>Agaricales</taxon>
        <taxon>Marasmiineae</taxon>
        <taxon>Marasmiaceae</taxon>
        <taxon>Marasmius</taxon>
    </lineage>
</organism>
<protein>
    <submittedName>
        <fullName evidence="2">Uncharacterized protein</fullName>
    </submittedName>
</protein>
<dbReference type="Proteomes" id="UP001465976">
    <property type="component" value="Unassembled WGS sequence"/>
</dbReference>
<evidence type="ECO:0000313" key="2">
    <source>
        <dbReference type="EMBL" id="KAL0564325.1"/>
    </source>
</evidence>
<evidence type="ECO:0000256" key="1">
    <source>
        <dbReference type="SAM" id="MobiDB-lite"/>
    </source>
</evidence>
<dbReference type="EMBL" id="JBAHYK010002851">
    <property type="protein sequence ID" value="KAL0564325.1"/>
    <property type="molecule type" value="Genomic_DNA"/>
</dbReference>
<comment type="caution">
    <text evidence="2">The sequence shown here is derived from an EMBL/GenBank/DDBJ whole genome shotgun (WGS) entry which is preliminary data.</text>
</comment>